<proteinExistence type="predicted"/>
<sequence length="88" mass="10021">MSDHLEQVLERLNQIHDSRERTREKIKLLLEQIPKGIEEAESGNSEAAAIYLSATHKILSAAMSEEESAYKRLIGQQSEIEEKDEETP</sequence>
<dbReference type="RefSeq" id="WP_157295402.1">
    <property type="nucleotide sequence ID" value="NZ_JBHTCT010000012.1"/>
</dbReference>
<comment type="caution">
    <text evidence="2">The sequence shown here is derived from an EMBL/GenBank/DDBJ whole genome shotgun (WGS) entry which is preliminary data.</text>
</comment>
<evidence type="ECO:0000313" key="3">
    <source>
        <dbReference type="Proteomes" id="UP001596483"/>
    </source>
</evidence>
<name>A0ABW2NGC0_9BACL</name>
<accession>A0ABW2NGC0</accession>
<organism evidence="2 3">
    <name type="scientific">Bhargavaea changchunensis</name>
    <dbReference type="NCBI Taxonomy" id="2134037"/>
    <lineage>
        <taxon>Bacteria</taxon>
        <taxon>Bacillati</taxon>
        <taxon>Bacillota</taxon>
        <taxon>Bacilli</taxon>
        <taxon>Bacillales</taxon>
        <taxon>Caryophanaceae</taxon>
        <taxon>Bhargavaea</taxon>
    </lineage>
</organism>
<reference evidence="3" key="1">
    <citation type="journal article" date="2019" name="Int. J. Syst. Evol. Microbiol.">
        <title>The Global Catalogue of Microorganisms (GCM) 10K type strain sequencing project: providing services to taxonomists for standard genome sequencing and annotation.</title>
        <authorList>
            <consortium name="The Broad Institute Genomics Platform"/>
            <consortium name="The Broad Institute Genome Sequencing Center for Infectious Disease"/>
            <person name="Wu L."/>
            <person name="Ma J."/>
        </authorList>
    </citation>
    <scope>NUCLEOTIDE SEQUENCE [LARGE SCALE GENOMIC DNA]</scope>
    <source>
        <strain evidence="3">JCM 4738</strain>
    </source>
</reference>
<gene>
    <name evidence="2" type="ORF">ACFQQH_07450</name>
</gene>
<evidence type="ECO:0000256" key="1">
    <source>
        <dbReference type="SAM" id="Coils"/>
    </source>
</evidence>
<feature type="coiled-coil region" evidence="1">
    <location>
        <begin position="5"/>
        <end position="32"/>
    </location>
</feature>
<protein>
    <submittedName>
        <fullName evidence="2">Uncharacterized protein</fullName>
    </submittedName>
</protein>
<dbReference type="Proteomes" id="UP001596483">
    <property type="component" value="Unassembled WGS sequence"/>
</dbReference>
<keyword evidence="3" id="KW-1185">Reference proteome</keyword>
<keyword evidence="1" id="KW-0175">Coiled coil</keyword>
<dbReference type="EMBL" id="JBHTCT010000012">
    <property type="protein sequence ID" value="MFC7364970.1"/>
    <property type="molecule type" value="Genomic_DNA"/>
</dbReference>
<evidence type="ECO:0000313" key="2">
    <source>
        <dbReference type="EMBL" id="MFC7364970.1"/>
    </source>
</evidence>